<evidence type="ECO:0000313" key="3">
    <source>
        <dbReference type="Proteomes" id="UP000664534"/>
    </source>
</evidence>
<protein>
    <submittedName>
        <fullName evidence="2">Uncharacterized protein</fullName>
    </submittedName>
</protein>
<accession>A0A8H3IF92</accession>
<keyword evidence="3" id="KW-1185">Reference proteome</keyword>
<reference evidence="2" key="1">
    <citation type="submission" date="2021-03" db="EMBL/GenBank/DDBJ databases">
        <authorList>
            <person name="Tagirdzhanova G."/>
        </authorList>
    </citation>
    <scope>NUCLEOTIDE SEQUENCE</scope>
</reference>
<organism evidence="2 3">
    <name type="scientific">Imshaugia aleurites</name>
    <dbReference type="NCBI Taxonomy" id="172621"/>
    <lineage>
        <taxon>Eukaryota</taxon>
        <taxon>Fungi</taxon>
        <taxon>Dikarya</taxon>
        <taxon>Ascomycota</taxon>
        <taxon>Pezizomycotina</taxon>
        <taxon>Lecanoromycetes</taxon>
        <taxon>OSLEUM clade</taxon>
        <taxon>Lecanoromycetidae</taxon>
        <taxon>Lecanorales</taxon>
        <taxon>Lecanorineae</taxon>
        <taxon>Parmeliaceae</taxon>
        <taxon>Imshaugia</taxon>
    </lineage>
</organism>
<evidence type="ECO:0000313" key="2">
    <source>
        <dbReference type="EMBL" id="CAF9925867.1"/>
    </source>
</evidence>
<feature type="signal peptide" evidence="1">
    <location>
        <begin position="1"/>
        <end position="25"/>
    </location>
</feature>
<feature type="chain" id="PRO_5034888944" evidence="1">
    <location>
        <begin position="26"/>
        <end position="152"/>
    </location>
</feature>
<gene>
    <name evidence="2" type="ORF">IMSHALPRED_006805</name>
</gene>
<dbReference type="AlphaFoldDB" id="A0A8H3IF92"/>
<dbReference type="EMBL" id="CAJPDT010000041">
    <property type="protein sequence ID" value="CAF9925867.1"/>
    <property type="molecule type" value="Genomic_DNA"/>
</dbReference>
<keyword evidence="1" id="KW-0732">Signal</keyword>
<evidence type="ECO:0000256" key="1">
    <source>
        <dbReference type="SAM" id="SignalP"/>
    </source>
</evidence>
<proteinExistence type="predicted"/>
<sequence length="152" mass="16103">MFHHLTADSFLLPFLLPTLPTLINAQPTTLLHPRQASSTCTVTGEALSVGDTLQQQQTMQVTIRDAASGNTIGTPLSAIILDSWESGISQYEADNSLPLVMECTLATLIGAANGQGEFTFTYGSWGPKVFPLGPETEGNALNFTTGAQGFPC</sequence>
<dbReference type="Proteomes" id="UP000664534">
    <property type="component" value="Unassembled WGS sequence"/>
</dbReference>
<comment type="caution">
    <text evidence="2">The sequence shown here is derived from an EMBL/GenBank/DDBJ whole genome shotgun (WGS) entry which is preliminary data.</text>
</comment>
<name>A0A8H3IF92_9LECA</name>